<feature type="compositionally biased region" description="Basic and acidic residues" evidence="1">
    <location>
        <begin position="51"/>
        <end position="70"/>
    </location>
</feature>
<evidence type="ECO:0000313" key="2">
    <source>
        <dbReference type="EMBL" id="KAF4961944.1"/>
    </source>
</evidence>
<sequence length="134" mass="14341">MLSSHGRGGAGNMADTAKTEKTDPSKFQTPVLKGPVVTTGRGGTGNMAKNSDPRETRKRQDVEAVPRRESYGAQHSGRGGAGNVFKDKETELTRRPSNDEAITDEEEPKSAVSPTVANESLAQKGKNWLFGKKA</sequence>
<gene>
    <name evidence="2" type="ORF">FSARC_9935</name>
</gene>
<dbReference type="PANTHER" id="PTHR34693">
    <property type="entry name" value="PROTEIN PAR32"/>
    <property type="match status" value="1"/>
</dbReference>
<dbReference type="EMBL" id="JABEXW010000584">
    <property type="protein sequence ID" value="KAF4961944.1"/>
    <property type="molecule type" value="Genomic_DNA"/>
</dbReference>
<protein>
    <submittedName>
        <fullName evidence="2">Uncharacterized protein</fullName>
    </submittedName>
</protein>
<proteinExistence type="predicted"/>
<dbReference type="InterPro" id="IPR022024">
    <property type="entry name" value="DUF3602"/>
</dbReference>
<keyword evidence="3" id="KW-1185">Reference proteome</keyword>
<evidence type="ECO:0000256" key="1">
    <source>
        <dbReference type="SAM" id="MobiDB-lite"/>
    </source>
</evidence>
<dbReference type="AlphaFoldDB" id="A0A8H4TQA0"/>
<dbReference type="Proteomes" id="UP000622797">
    <property type="component" value="Unassembled WGS sequence"/>
</dbReference>
<feature type="region of interest" description="Disordered" evidence="1">
    <location>
        <begin position="1"/>
        <end position="134"/>
    </location>
</feature>
<feature type="compositionally biased region" description="Basic and acidic residues" evidence="1">
    <location>
        <begin position="85"/>
        <end position="98"/>
    </location>
</feature>
<reference evidence="2" key="2">
    <citation type="submission" date="2020-05" db="EMBL/GenBank/DDBJ databases">
        <authorList>
            <person name="Kim H.-S."/>
            <person name="Proctor R.H."/>
            <person name="Brown D.W."/>
        </authorList>
    </citation>
    <scope>NUCLEOTIDE SEQUENCE</scope>
    <source>
        <strain evidence="2">NRRL 20472</strain>
    </source>
</reference>
<evidence type="ECO:0000313" key="3">
    <source>
        <dbReference type="Proteomes" id="UP000622797"/>
    </source>
</evidence>
<reference evidence="2" key="1">
    <citation type="journal article" date="2020" name="BMC Genomics">
        <title>Correction to: Identification and distribution of gene clusters required for synthesis of sphingolipid metabolism inhibitors in diverse species of the filamentous fungus Fusarium.</title>
        <authorList>
            <person name="Kim H.S."/>
            <person name="Lohmar J.M."/>
            <person name="Busman M."/>
            <person name="Brown D.W."/>
            <person name="Naumann T.A."/>
            <person name="Divon H.H."/>
            <person name="Lysoe E."/>
            <person name="Uhlig S."/>
            <person name="Proctor R.H."/>
        </authorList>
    </citation>
    <scope>NUCLEOTIDE SEQUENCE</scope>
    <source>
        <strain evidence="2">NRRL 20472</strain>
    </source>
</reference>
<feature type="compositionally biased region" description="Gly residues" evidence="1">
    <location>
        <begin position="1"/>
        <end position="11"/>
    </location>
</feature>
<dbReference type="InterPro" id="IPR053203">
    <property type="entry name" value="Cisplatin_resist-associated"/>
</dbReference>
<comment type="caution">
    <text evidence="2">The sequence shown here is derived from an EMBL/GenBank/DDBJ whole genome shotgun (WGS) entry which is preliminary data.</text>
</comment>
<dbReference type="Pfam" id="PF12223">
    <property type="entry name" value="DUF3602"/>
    <property type="match status" value="1"/>
</dbReference>
<dbReference type="OrthoDB" id="3063476at2759"/>
<feature type="compositionally biased region" description="Polar residues" evidence="1">
    <location>
        <begin position="112"/>
        <end position="121"/>
    </location>
</feature>
<dbReference type="PANTHER" id="PTHR34693:SF1">
    <property type="entry name" value="PROTEIN PAR32"/>
    <property type="match status" value="1"/>
</dbReference>
<name>A0A8H4TQA0_9HYPO</name>
<organism evidence="2 3">
    <name type="scientific">Fusarium sarcochroum</name>
    <dbReference type="NCBI Taxonomy" id="1208366"/>
    <lineage>
        <taxon>Eukaryota</taxon>
        <taxon>Fungi</taxon>
        <taxon>Dikarya</taxon>
        <taxon>Ascomycota</taxon>
        <taxon>Pezizomycotina</taxon>
        <taxon>Sordariomycetes</taxon>
        <taxon>Hypocreomycetidae</taxon>
        <taxon>Hypocreales</taxon>
        <taxon>Nectriaceae</taxon>
        <taxon>Fusarium</taxon>
        <taxon>Fusarium lateritium species complex</taxon>
    </lineage>
</organism>
<accession>A0A8H4TQA0</accession>